<dbReference type="GO" id="GO:0000166">
    <property type="term" value="F:nucleotide binding"/>
    <property type="evidence" value="ECO:0007669"/>
    <property type="project" value="InterPro"/>
</dbReference>
<comment type="caution">
    <text evidence="3">The sequence shown here is derived from an EMBL/GenBank/DDBJ whole genome shotgun (WGS) entry which is preliminary data.</text>
</comment>
<evidence type="ECO:0000313" key="3">
    <source>
        <dbReference type="EMBL" id="EPS73262.1"/>
    </source>
</evidence>
<gene>
    <name evidence="3" type="ORF">M569_01493</name>
</gene>
<name>S8EKX0_9LAMI</name>
<feature type="non-terminal residue" evidence="3">
    <location>
        <position position="1"/>
    </location>
</feature>
<dbReference type="GO" id="GO:0006352">
    <property type="term" value="P:DNA-templated transcription initiation"/>
    <property type="evidence" value="ECO:0007669"/>
    <property type="project" value="InterPro"/>
</dbReference>
<dbReference type="InterPro" id="IPR038324">
    <property type="entry name" value="Rpb4/RPC9_sf"/>
</dbReference>
<dbReference type="EMBL" id="AUSU01000499">
    <property type="protein sequence ID" value="EPS73262.1"/>
    <property type="molecule type" value="Genomic_DNA"/>
</dbReference>
<organism evidence="3 4">
    <name type="scientific">Genlisea aurea</name>
    <dbReference type="NCBI Taxonomy" id="192259"/>
    <lineage>
        <taxon>Eukaryota</taxon>
        <taxon>Viridiplantae</taxon>
        <taxon>Streptophyta</taxon>
        <taxon>Embryophyta</taxon>
        <taxon>Tracheophyta</taxon>
        <taxon>Spermatophyta</taxon>
        <taxon>Magnoliopsida</taxon>
        <taxon>eudicotyledons</taxon>
        <taxon>Gunneridae</taxon>
        <taxon>Pentapetalae</taxon>
        <taxon>asterids</taxon>
        <taxon>lamiids</taxon>
        <taxon>Lamiales</taxon>
        <taxon>Lentibulariaceae</taxon>
        <taxon>Genlisea</taxon>
    </lineage>
</organism>
<evidence type="ECO:0000256" key="1">
    <source>
        <dbReference type="ARBA" id="ARBA00004123"/>
    </source>
</evidence>
<dbReference type="AlphaFoldDB" id="S8EKX0"/>
<dbReference type="Pfam" id="PF03874">
    <property type="entry name" value="RNA_pol_Rpb4"/>
    <property type="match status" value="1"/>
</dbReference>
<evidence type="ECO:0000313" key="4">
    <source>
        <dbReference type="Proteomes" id="UP000015453"/>
    </source>
</evidence>
<dbReference type="GO" id="GO:0005634">
    <property type="term" value="C:nucleus"/>
    <property type="evidence" value="ECO:0007669"/>
    <property type="project" value="UniProtKB-SubCell"/>
</dbReference>
<evidence type="ECO:0008006" key="5">
    <source>
        <dbReference type="Google" id="ProtNLM"/>
    </source>
</evidence>
<dbReference type="GO" id="GO:0030880">
    <property type="term" value="C:RNA polymerase complex"/>
    <property type="evidence" value="ECO:0007669"/>
    <property type="project" value="InterPro"/>
</dbReference>
<dbReference type="SUPFAM" id="SSF47819">
    <property type="entry name" value="HRDC-like"/>
    <property type="match status" value="1"/>
</dbReference>
<reference evidence="3 4" key="1">
    <citation type="journal article" date="2013" name="BMC Genomics">
        <title>The miniature genome of a carnivorous plant Genlisea aurea contains a low number of genes and short non-coding sequences.</title>
        <authorList>
            <person name="Leushkin E.V."/>
            <person name="Sutormin R.A."/>
            <person name="Nabieva E.R."/>
            <person name="Penin A.A."/>
            <person name="Kondrashov A.S."/>
            <person name="Logacheva M.D."/>
        </authorList>
    </citation>
    <scope>NUCLEOTIDE SEQUENCE [LARGE SCALE GENOMIC DNA]</scope>
</reference>
<dbReference type="Proteomes" id="UP000015453">
    <property type="component" value="Unassembled WGS sequence"/>
</dbReference>
<comment type="subcellular location">
    <subcellularLocation>
        <location evidence="1">Nucleus</location>
    </subcellularLocation>
</comment>
<evidence type="ECO:0000256" key="2">
    <source>
        <dbReference type="ARBA" id="ARBA00023242"/>
    </source>
</evidence>
<dbReference type="OrthoDB" id="2186918at2759"/>
<feature type="non-terminal residue" evidence="3">
    <location>
        <position position="124"/>
    </location>
</feature>
<keyword evidence="2" id="KW-0539">Nucleus</keyword>
<dbReference type="InterPro" id="IPR005574">
    <property type="entry name" value="Rpb4/RPC9"/>
</dbReference>
<dbReference type="Gene3D" id="1.20.1250.40">
    <property type="match status" value="1"/>
</dbReference>
<protein>
    <recommendedName>
        <fullName evidence="5">RNA polymerase Rpb4/RPC9 core domain-containing protein</fullName>
    </recommendedName>
</protein>
<keyword evidence="4" id="KW-1185">Reference proteome</keyword>
<sequence length="124" mass="13528">VSGLPPNSVYLMDSEAADILQGIQDQMVFLSQDPDIKLPVSFDKGLAYAKRCENRVKPQTVRKILEPLKKHGVSDAEICLISNVSPESTDEVFSLIPTLKPNVGKLKGPLKIALDELADLKEGV</sequence>
<dbReference type="PANTHER" id="PTHR21297">
    <property type="entry name" value="DNA-DIRECTED RNA POLYMERASE II"/>
    <property type="match status" value="1"/>
</dbReference>
<dbReference type="InterPro" id="IPR045222">
    <property type="entry name" value="Rpb4-like"/>
</dbReference>
<accession>S8EKX0</accession>
<dbReference type="InterPro" id="IPR010997">
    <property type="entry name" value="HRDC-like_sf"/>
</dbReference>
<proteinExistence type="predicted"/>